<feature type="signal peptide" evidence="1">
    <location>
        <begin position="1"/>
        <end position="19"/>
    </location>
</feature>
<dbReference type="OrthoDB" id="713374at2"/>
<sequence length="180" mass="20096">MKGFIAILGLFFSIFFLSAQEHTQQTSVSLNIVLRPVLNLTVNPQQMTTTLAYNTLEDYRNGVEVINKEHLTVSATGPYEVNVQFIQPEFLQTTGQVEKTMYLPQIKVTAIPIEPDGGIQLQTATITTENQSIISSSSPILNKVFDVSYRGPGEEYFLDYISSTEAAQFSNTVLYSIETR</sequence>
<proteinExistence type="predicted"/>
<keyword evidence="1" id="KW-0732">Signal</keyword>
<dbReference type="RefSeq" id="WP_093364370.1">
    <property type="nucleotide sequence ID" value="NZ_FOZZ01000003.1"/>
</dbReference>
<name>A0A1I6R8N1_9SPHI</name>
<gene>
    <name evidence="2" type="ORF">SAMN05660206_103204</name>
</gene>
<keyword evidence="3" id="KW-1185">Reference proteome</keyword>
<dbReference type="AlphaFoldDB" id="A0A1I6R8N1"/>
<protein>
    <submittedName>
        <fullName evidence="2">Uncharacterized protein</fullName>
    </submittedName>
</protein>
<evidence type="ECO:0000256" key="1">
    <source>
        <dbReference type="SAM" id="SignalP"/>
    </source>
</evidence>
<reference evidence="2 3" key="1">
    <citation type="submission" date="2016-10" db="EMBL/GenBank/DDBJ databases">
        <authorList>
            <person name="de Groot N.N."/>
        </authorList>
    </citation>
    <scope>NUCLEOTIDE SEQUENCE [LARGE SCALE GENOMIC DNA]</scope>
    <source>
        <strain evidence="2 3">DSM 22789</strain>
    </source>
</reference>
<accession>A0A1I6R8N1</accession>
<dbReference type="EMBL" id="FOZZ01000003">
    <property type="protein sequence ID" value="SFS61063.1"/>
    <property type="molecule type" value="Genomic_DNA"/>
</dbReference>
<evidence type="ECO:0000313" key="3">
    <source>
        <dbReference type="Proteomes" id="UP000198785"/>
    </source>
</evidence>
<dbReference type="Proteomes" id="UP000198785">
    <property type="component" value="Unassembled WGS sequence"/>
</dbReference>
<feature type="chain" id="PRO_5011476754" evidence="1">
    <location>
        <begin position="20"/>
        <end position="180"/>
    </location>
</feature>
<dbReference type="STRING" id="683125.SAMN05660206_103204"/>
<evidence type="ECO:0000313" key="2">
    <source>
        <dbReference type="EMBL" id="SFS61063.1"/>
    </source>
</evidence>
<organism evidence="2 3">
    <name type="scientific">Sphingobacterium wenxiniae</name>
    <dbReference type="NCBI Taxonomy" id="683125"/>
    <lineage>
        <taxon>Bacteria</taxon>
        <taxon>Pseudomonadati</taxon>
        <taxon>Bacteroidota</taxon>
        <taxon>Sphingobacteriia</taxon>
        <taxon>Sphingobacteriales</taxon>
        <taxon>Sphingobacteriaceae</taxon>
        <taxon>Sphingobacterium</taxon>
    </lineage>
</organism>